<evidence type="ECO:0000313" key="2">
    <source>
        <dbReference type="EMBL" id="MBM7620594.1"/>
    </source>
</evidence>
<name>A0ABS2P0W4_9BACI</name>
<evidence type="ECO:0000313" key="3">
    <source>
        <dbReference type="Proteomes" id="UP000737402"/>
    </source>
</evidence>
<evidence type="ECO:0000256" key="1">
    <source>
        <dbReference type="SAM" id="Phobius"/>
    </source>
</evidence>
<sequence>MKIEDKPAGLKLAGLFFLPREIMIVDGKGVSILIWIGILAGIVLLLFLLIFFTKITVHFYYHHQQDDDEMIIRLSAWFGLIRYTIDVPLIKVDKETASIEVKEETHMGTGGKTKEKDKKYSPEEIFNSFRNTYEMVRHVVGMHKIVRRFLAKIEIKELEWHSNIGLGDAAHTGMVVGAGWTLKGGIVGFMSHYTRLQAQPVLTITPYFQMMVSQTLIKCMIRFQIGYAILAGIRTVKYWKGGRPKFKTRPLSMLSKEDRKESM</sequence>
<organism evidence="2 3">
    <name type="scientific">Sutcliffiella tianshenii</name>
    <dbReference type="NCBI Taxonomy" id="1463404"/>
    <lineage>
        <taxon>Bacteria</taxon>
        <taxon>Bacillati</taxon>
        <taxon>Bacillota</taxon>
        <taxon>Bacilli</taxon>
        <taxon>Bacillales</taxon>
        <taxon>Bacillaceae</taxon>
        <taxon>Sutcliffiella</taxon>
    </lineage>
</organism>
<dbReference type="RefSeq" id="WP_239582853.1">
    <property type="nucleotide sequence ID" value="NZ_JAFBED010000004.1"/>
</dbReference>
<protein>
    <recommendedName>
        <fullName evidence="4">DUF2953 domain-containing protein</fullName>
    </recommendedName>
</protein>
<accession>A0ABS2P0W4</accession>
<evidence type="ECO:0008006" key="4">
    <source>
        <dbReference type="Google" id="ProtNLM"/>
    </source>
</evidence>
<dbReference type="Proteomes" id="UP000737402">
    <property type="component" value="Unassembled WGS sequence"/>
</dbReference>
<keyword evidence="3" id="KW-1185">Reference proteome</keyword>
<keyword evidence="1" id="KW-0472">Membrane</keyword>
<comment type="caution">
    <text evidence="2">The sequence shown here is derived from an EMBL/GenBank/DDBJ whole genome shotgun (WGS) entry which is preliminary data.</text>
</comment>
<gene>
    <name evidence="2" type="ORF">JOC95_002447</name>
</gene>
<keyword evidence="1" id="KW-0812">Transmembrane</keyword>
<reference evidence="2 3" key="1">
    <citation type="submission" date="2021-01" db="EMBL/GenBank/DDBJ databases">
        <title>Genomic Encyclopedia of Type Strains, Phase IV (KMG-IV): sequencing the most valuable type-strain genomes for metagenomic binning, comparative biology and taxonomic classification.</title>
        <authorList>
            <person name="Goeker M."/>
        </authorList>
    </citation>
    <scope>NUCLEOTIDE SEQUENCE [LARGE SCALE GENOMIC DNA]</scope>
    <source>
        <strain evidence="2 3">DSM 25879</strain>
    </source>
</reference>
<proteinExistence type="predicted"/>
<dbReference type="Pfam" id="PF11167">
    <property type="entry name" value="DUF2953"/>
    <property type="match status" value="1"/>
</dbReference>
<dbReference type="EMBL" id="JAFBED010000004">
    <property type="protein sequence ID" value="MBM7620594.1"/>
    <property type="molecule type" value="Genomic_DNA"/>
</dbReference>
<dbReference type="InterPro" id="IPR021338">
    <property type="entry name" value="DUF2953"/>
</dbReference>
<keyword evidence="1" id="KW-1133">Transmembrane helix</keyword>
<feature type="transmembrane region" description="Helical" evidence="1">
    <location>
        <begin position="32"/>
        <end position="52"/>
    </location>
</feature>